<dbReference type="GeneID" id="119731096"/>
<accession>A0A914A9D7</accession>
<dbReference type="RefSeq" id="XP_038060039.1">
    <property type="nucleotide sequence ID" value="XM_038204111.1"/>
</dbReference>
<evidence type="ECO:0000313" key="2">
    <source>
        <dbReference type="EnsemblMetazoa" id="XP_038060039.1"/>
    </source>
</evidence>
<dbReference type="OMA" id="GTVMYNH"/>
<feature type="region of interest" description="Disordered" evidence="1">
    <location>
        <begin position="392"/>
        <end position="419"/>
    </location>
</feature>
<feature type="region of interest" description="Disordered" evidence="1">
    <location>
        <begin position="202"/>
        <end position="224"/>
    </location>
</feature>
<dbReference type="OrthoDB" id="10382753at2759"/>
<feature type="compositionally biased region" description="Basic residues" evidence="1">
    <location>
        <begin position="42"/>
        <end position="56"/>
    </location>
</feature>
<reference evidence="2" key="1">
    <citation type="submission" date="2022-11" db="UniProtKB">
        <authorList>
            <consortium name="EnsemblMetazoa"/>
        </authorList>
    </citation>
    <scope>IDENTIFICATION</scope>
</reference>
<evidence type="ECO:0000256" key="1">
    <source>
        <dbReference type="SAM" id="MobiDB-lite"/>
    </source>
</evidence>
<organism evidence="2 3">
    <name type="scientific">Patiria miniata</name>
    <name type="common">Bat star</name>
    <name type="synonym">Asterina miniata</name>
    <dbReference type="NCBI Taxonomy" id="46514"/>
    <lineage>
        <taxon>Eukaryota</taxon>
        <taxon>Metazoa</taxon>
        <taxon>Echinodermata</taxon>
        <taxon>Eleutherozoa</taxon>
        <taxon>Asterozoa</taxon>
        <taxon>Asteroidea</taxon>
        <taxon>Valvatacea</taxon>
        <taxon>Valvatida</taxon>
        <taxon>Asterinidae</taxon>
        <taxon>Patiria</taxon>
    </lineage>
</organism>
<sequence length="465" mass="51234">MKKFRQLIRECGEGTVMYNHLHMNLLKAGLVRTRGMGTAGRSRSRGRGRGRGRGRARQLYAAAAAAVPSVNCPLPDRTDQHNPSRDSHEVNDVIRHSQAPQGPVDLVKRNDFPQETSENYFLNLSQKRRDGHEMNIQFEPIKSQQIGLQDSVNNPLNLATQRGCSFVAPRREINSCNPARKSPVFRPFQNEMPSTVTHQVFQNDPRSRDVVSFSPGPSRSSPRPATNVGIAFVKEIVDCIFPELIYRPLAAEGREYLEVTPREATLLPGPVSSNQGAYGTPILCPCHPARILVSPEGRVEFQAAFKTLNTVHALLTSGGGGDSTAWRKSVLECVHSLTTQAGYRFCPGLGQAVPSVRCDDLMTSDFGLGFRSASCELWYRPQPRDVTAEVVNPSTSTHPLEGANGASSPTTHGLKGGFGDEESVESTALFMSDELGACAQCLDAFRQRNLRDGRRKQRNPRQMKQ</sequence>
<dbReference type="AlphaFoldDB" id="A0A914A9D7"/>
<keyword evidence="3" id="KW-1185">Reference proteome</keyword>
<feature type="compositionally biased region" description="Low complexity" evidence="1">
    <location>
        <begin position="214"/>
        <end position="224"/>
    </location>
</feature>
<proteinExistence type="predicted"/>
<evidence type="ECO:0000313" key="3">
    <source>
        <dbReference type="Proteomes" id="UP000887568"/>
    </source>
</evidence>
<name>A0A914A9D7_PATMI</name>
<protein>
    <submittedName>
        <fullName evidence="2">Uncharacterized protein</fullName>
    </submittedName>
</protein>
<dbReference type="EnsemblMetazoa" id="XM_038204111.1">
    <property type="protein sequence ID" value="XP_038060039.1"/>
    <property type="gene ID" value="LOC119731096"/>
</dbReference>
<dbReference type="Proteomes" id="UP000887568">
    <property type="component" value="Unplaced"/>
</dbReference>
<feature type="region of interest" description="Disordered" evidence="1">
    <location>
        <begin position="35"/>
        <end position="56"/>
    </location>
</feature>